<organism evidence="7 8">
    <name type="scientific">Paramarasmius palmivorus</name>
    <dbReference type="NCBI Taxonomy" id="297713"/>
    <lineage>
        <taxon>Eukaryota</taxon>
        <taxon>Fungi</taxon>
        <taxon>Dikarya</taxon>
        <taxon>Basidiomycota</taxon>
        <taxon>Agaricomycotina</taxon>
        <taxon>Agaricomycetes</taxon>
        <taxon>Agaricomycetidae</taxon>
        <taxon>Agaricales</taxon>
        <taxon>Marasmiineae</taxon>
        <taxon>Marasmiaceae</taxon>
        <taxon>Paramarasmius</taxon>
    </lineage>
</organism>
<evidence type="ECO:0000313" key="7">
    <source>
        <dbReference type="EMBL" id="KAK7060503.1"/>
    </source>
</evidence>
<dbReference type="InterPro" id="IPR058669">
    <property type="entry name" value="TPR_IPO7/11-like"/>
</dbReference>
<dbReference type="GO" id="GO:0006606">
    <property type="term" value="P:protein import into nucleus"/>
    <property type="evidence" value="ECO:0007669"/>
    <property type="project" value="TreeGrafter"/>
</dbReference>
<dbReference type="Gene3D" id="1.25.10.10">
    <property type="entry name" value="Leucine-rich Repeat Variant"/>
    <property type="match status" value="2"/>
</dbReference>
<feature type="domain" description="Importin N-terminal" evidence="6">
    <location>
        <begin position="39"/>
        <end position="109"/>
    </location>
</feature>
<evidence type="ECO:0000256" key="3">
    <source>
        <dbReference type="ARBA" id="ARBA00022448"/>
    </source>
</evidence>
<dbReference type="GO" id="GO:0031267">
    <property type="term" value="F:small GTPase binding"/>
    <property type="evidence" value="ECO:0007669"/>
    <property type="project" value="InterPro"/>
</dbReference>
<dbReference type="PANTHER" id="PTHR10997:SF7">
    <property type="entry name" value="IMPORTIN-11"/>
    <property type="match status" value="1"/>
</dbReference>
<dbReference type="InterPro" id="IPR016024">
    <property type="entry name" value="ARM-type_fold"/>
</dbReference>
<comment type="subcellular location">
    <subcellularLocation>
        <location evidence="1">Nucleus</location>
    </subcellularLocation>
</comment>
<feature type="region of interest" description="Disordered" evidence="5">
    <location>
        <begin position="876"/>
        <end position="895"/>
    </location>
</feature>
<gene>
    <name evidence="7" type="ORF">VNI00_001268</name>
</gene>
<dbReference type="Proteomes" id="UP001383192">
    <property type="component" value="Unassembled WGS sequence"/>
</dbReference>
<evidence type="ECO:0000256" key="1">
    <source>
        <dbReference type="ARBA" id="ARBA00004123"/>
    </source>
</evidence>
<name>A0AAW0E5E3_9AGAR</name>
<dbReference type="EMBL" id="JAYKXP010000003">
    <property type="protein sequence ID" value="KAK7060503.1"/>
    <property type="molecule type" value="Genomic_DNA"/>
</dbReference>
<accession>A0AAW0E5E3</accession>
<dbReference type="SUPFAM" id="SSF48371">
    <property type="entry name" value="ARM repeat"/>
    <property type="match status" value="1"/>
</dbReference>
<sequence>MNATSSIAQGVVTQDVSPAELYQVMTGATSSDPNQIQASAKRFKEMLQQSGVFDALHQIAAERSVPLPVRQQASIQFKNEALKAWKSRKVQNDAHRVAIRSRMLVFLDEEDETIAKCMQLSVGRIARSDYPDQWPSLITDLLNVLDQGLTQRYNAGDQSTSTAIRLQRALQMLRAVIKELSAMKMLGGIKSMARVVEQLHETLYTYFTRLSSAIPVQTSDLQQSPNVFMDLLLTDLVYKSLSSVASWLWQRNEKLGQAEAQLWVSSIYPSAFACSFLEDSNYVLYPVRFLVQGMVMFKDTLGQYTAVRRDGTPNKNTLSQEFVQDAVKLIVTRFLPLNAKDLEGWLADPEEWVNTEETENEHWEYELRACSERVLLQVSNQYPDYVAPLLQSTFVQVAEQAVVDLDSTLQKEALYCAIGRCCRRLKDDIQFIPWIENTLTTEARDTKGSAPILKRRIAWLLGKLMSDECIDPNHPRIWEILVHLLGDRGQGTDAVVRLTAGVAIREGVDTLEFKLDSFKPYLASAATEMMNLIGEVDSFDSKRRVDDALNVVIERAGAEMVPIVPAIVGPLPALWMEAGTNWLFKNSLLVTMTNLVKAIGPHSTSLSATIVPLIDESMNEGMNLDSDGALLWKEAMRCTTSATAGNPPLSNLLPLAIRLLETNLDLLGSILNIMESYFLLNGEQILQMGAVELFGAFLSIFTRNALRENQKGALTALHLLIQTTPSPLWAEALHTSGLFPYLLKNLIENETDAIILSHEIYLFSRIVMSNPQSFTQLMAAAAPQINLTEAKAYELLMDQWWAQFDAMSEPRHRKLVAMGMTALVSTGRPDVLQRLPTEIFNLWLDVFGEIREARRDPSEFEGDETPANTLQRHWEQDEAPDEFYQDSQNTPEYERRKRVWDGDPVRMTKLSAYVADGLRAAEAMTGSQNFHDLYLSKTDPAVLMQIQSEIANA</sequence>
<protein>
    <recommendedName>
        <fullName evidence="6">Importin N-terminal domain-containing protein</fullName>
    </recommendedName>
</protein>
<keyword evidence="4" id="KW-0539">Nucleus</keyword>
<dbReference type="AlphaFoldDB" id="A0AAW0E5E3"/>
<dbReference type="PANTHER" id="PTHR10997">
    <property type="entry name" value="IMPORTIN-7, 8, 11"/>
    <property type="match status" value="1"/>
</dbReference>
<comment type="similarity">
    <text evidence="2">Belongs to the importin beta family.</text>
</comment>
<dbReference type="InterPro" id="IPR001494">
    <property type="entry name" value="Importin-beta_N"/>
</dbReference>
<evidence type="ECO:0000256" key="5">
    <source>
        <dbReference type="SAM" id="MobiDB-lite"/>
    </source>
</evidence>
<evidence type="ECO:0000259" key="6">
    <source>
        <dbReference type="PROSITE" id="PS50166"/>
    </source>
</evidence>
<evidence type="ECO:0000256" key="2">
    <source>
        <dbReference type="ARBA" id="ARBA00007991"/>
    </source>
</evidence>
<proteinExistence type="inferred from homology"/>
<dbReference type="GO" id="GO:0005829">
    <property type="term" value="C:cytosol"/>
    <property type="evidence" value="ECO:0007669"/>
    <property type="project" value="TreeGrafter"/>
</dbReference>
<evidence type="ECO:0000256" key="4">
    <source>
        <dbReference type="ARBA" id="ARBA00023242"/>
    </source>
</evidence>
<reference evidence="7 8" key="1">
    <citation type="submission" date="2024-01" db="EMBL/GenBank/DDBJ databases">
        <title>A draft genome for a cacao thread blight-causing isolate of Paramarasmius palmivorus.</title>
        <authorList>
            <person name="Baruah I.K."/>
            <person name="Bukari Y."/>
            <person name="Amoako-Attah I."/>
            <person name="Meinhardt L.W."/>
            <person name="Bailey B.A."/>
            <person name="Cohen S.P."/>
        </authorList>
    </citation>
    <scope>NUCLEOTIDE SEQUENCE [LARGE SCALE GENOMIC DNA]</scope>
    <source>
        <strain evidence="7 8">GH-12</strain>
    </source>
</reference>
<evidence type="ECO:0000313" key="8">
    <source>
        <dbReference type="Proteomes" id="UP001383192"/>
    </source>
</evidence>
<dbReference type="InterPro" id="IPR011989">
    <property type="entry name" value="ARM-like"/>
</dbReference>
<keyword evidence="8" id="KW-1185">Reference proteome</keyword>
<dbReference type="Pfam" id="PF25758">
    <property type="entry name" value="TPR_IPO11"/>
    <property type="match status" value="1"/>
</dbReference>
<keyword evidence="3" id="KW-0813">Transport</keyword>
<dbReference type="GO" id="GO:0005635">
    <property type="term" value="C:nuclear envelope"/>
    <property type="evidence" value="ECO:0007669"/>
    <property type="project" value="TreeGrafter"/>
</dbReference>
<comment type="caution">
    <text evidence="7">The sequence shown here is derived from an EMBL/GenBank/DDBJ whole genome shotgun (WGS) entry which is preliminary data.</text>
</comment>
<dbReference type="PROSITE" id="PS50166">
    <property type="entry name" value="IMPORTIN_B_NT"/>
    <property type="match status" value="1"/>
</dbReference>